<dbReference type="CDD" id="cd14656">
    <property type="entry name" value="Imelysin-like_EfeO"/>
    <property type="match status" value="1"/>
</dbReference>
<proteinExistence type="inferred from homology"/>
<dbReference type="RefSeq" id="WP_030445420.1">
    <property type="nucleotide sequence ID" value="NZ_AP023354.1"/>
</dbReference>
<comment type="similarity">
    <text evidence="2">Belongs to the EfeM/EfeO family.</text>
</comment>
<dbReference type="PANTHER" id="PTHR39192">
    <property type="entry name" value="IRON UPTAKE SYSTEM COMPONENT EFEO"/>
    <property type="match status" value="1"/>
</dbReference>
<dbReference type="OrthoDB" id="7348379at2"/>
<dbReference type="GO" id="GO:0042597">
    <property type="term" value="C:periplasmic space"/>
    <property type="evidence" value="ECO:0007669"/>
    <property type="project" value="UniProtKB-SubCell"/>
</dbReference>
<feature type="domain" description="EfeO-type cupredoxin-like" evidence="6">
    <location>
        <begin position="21"/>
        <end position="116"/>
    </location>
</feature>
<gene>
    <name evidence="7" type="primary">efeO</name>
    <name evidence="7" type="ORF">Asera_12950</name>
</gene>
<feature type="domain" description="Imelysin-like" evidence="5">
    <location>
        <begin position="147"/>
        <end position="380"/>
    </location>
</feature>
<dbReference type="Gene3D" id="1.20.1420.20">
    <property type="entry name" value="M75 peptidase, HXXE motif"/>
    <property type="match status" value="1"/>
</dbReference>
<reference evidence="7" key="1">
    <citation type="submission" date="2020-08" db="EMBL/GenBank/DDBJ databases">
        <title>Whole genome shotgun sequence of Actinocatenispora sera NBRC 101916.</title>
        <authorList>
            <person name="Komaki H."/>
            <person name="Tamura T."/>
        </authorList>
    </citation>
    <scope>NUCLEOTIDE SEQUENCE</scope>
    <source>
        <strain evidence="7">NBRC 101916</strain>
    </source>
</reference>
<dbReference type="Pfam" id="PF09375">
    <property type="entry name" value="Peptidase_M75"/>
    <property type="match status" value="1"/>
</dbReference>
<evidence type="ECO:0000313" key="8">
    <source>
        <dbReference type="Proteomes" id="UP000680750"/>
    </source>
</evidence>
<dbReference type="EMBL" id="AP023354">
    <property type="protein sequence ID" value="BCJ27187.1"/>
    <property type="molecule type" value="Genomic_DNA"/>
</dbReference>
<evidence type="ECO:0000259" key="5">
    <source>
        <dbReference type="Pfam" id="PF09375"/>
    </source>
</evidence>
<evidence type="ECO:0000256" key="4">
    <source>
        <dbReference type="SAM" id="SignalP"/>
    </source>
</evidence>
<keyword evidence="3 4" id="KW-0732">Signal</keyword>
<dbReference type="InterPro" id="IPR028096">
    <property type="entry name" value="EfeO_Cupredoxin"/>
</dbReference>
<feature type="signal peptide" evidence="4">
    <location>
        <begin position="1"/>
        <end position="25"/>
    </location>
</feature>
<dbReference type="NCBIfam" id="NF007697">
    <property type="entry name" value="PRK10378.1"/>
    <property type="match status" value="1"/>
</dbReference>
<dbReference type="PANTHER" id="PTHR39192:SF1">
    <property type="entry name" value="IRON UPTAKE SYSTEM COMPONENT EFEO"/>
    <property type="match status" value="1"/>
</dbReference>
<sequence length="386" mass="41064">MPRPRSLRALSVGVPAGLVAVGLLATGCQKGGDDAAAKGATTVKVSLTDGGCKPSPAKIKAGAVTFQVKNENASKVSEAELLQHGVIVGEKENLTPGLSGTFSLKLKAGKYQIYCPNAKTEHWNLTVTGTAADASQDPAVRKALASATTGYHDYVVAEVDKLVPATKKFTDAVRAGDIARAKQLYASARYYYEEVEPVAESFGNLDPDVDARANDVTDPSKWTGFHRIEKALWQDKSTKGMKPVADKLDADVAKLKKLVATAKYQPAQLANGATELLNEVASSKITGEEDRYSHTDLTDFEANVTGGQKAFELLKPALDKIDPALAKKVDSAYAQVFDSLKPLAGDYSGTKYVDYSTVTQAQRRTLTQQVDALAEPLSQVAAKVTG</sequence>
<protein>
    <submittedName>
        <fullName evidence="7">Iron uptake system protein EfeO</fullName>
    </submittedName>
</protein>
<accession>A0A810KWB4</accession>
<feature type="chain" id="PRO_5038602788" evidence="4">
    <location>
        <begin position="26"/>
        <end position="386"/>
    </location>
</feature>
<organism evidence="7 8">
    <name type="scientific">Actinocatenispora sera</name>
    <dbReference type="NCBI Taxonomy" id="390989"/>
    <lineage>
        <taxon>Bacteria</taxon>
        <taxon>Bacillati</taxon>
        <taxon>Actinomycetota</taxon>
        <taxon>Actinomycetes</taxon>
        <taxon>Micromonosporales</taxon>
        <taxon>Micromonosporaceae</taxon>
        <taxon>Actinocatenispora</taxon>
    </lineage>
</organism>
<dbReference type="InterPro" id="IPR018976">
    <property type="entry name" value="Imelysin-like"/>
</dbReference>
<comment type="subcellular location">
    <subcellularLocation>
        <location evidence="1">Periplasm</location>
    </subcellularLocation>
</comment>
<dbReference type="Proteomes" id="UP000680750">
    <property type="component" value="Chromosome"/>
</dbReference>
<evidence type="ECO:0000256" key="1">
    <source>
        <dbReference type="ARBA" id="ARBA00004418"/>
    </source>
</evidence>
<dbReference type="AlphaFoldDB" id="A0A810KWB4"/>
<dbReference type="InterPro" id="IPR038352">
    <property type="entry name" value="Imelysin_sf"/>
</dbReference>
<dbReference type="Pfam" id="PF13473">
    <property type="entry name" value="Cupredoxin_1"/>
    <property type="match status" value="1"/>
</dbReference>
<dbReference type="NCBIfam" id="NF041757">
    <property type="entry name" value="EfeO"/>
    <property type="match status" value="1"/>
</dbReference>
<keyword evidence="8" id="KW-1185">Reference proteome</keyword>
<evidence type="ECO:0000256" key="2">
    <source>
        <dbReference type="ARBA" id="ARBA00005989"/>
    </source>
</evidence>
<evidence type="ECO:0000259" key="6">
    <source>
        <dbReference type="Pfam" id="PF13473"/>
    </source>
</evidence>
<name>A0A810KWB4_9ACTN</name>
<dbReference type="InterPro" id="IPR053377">
    <property type="entry name" value="Iron_uptake_EfeM/EfeO"/>
</dbReference>
<dbReference type="PROSITE" id="PS51257">
    <property type="entry name" value="PROKAR_LIPOPROTEIN"/>
    <property type="match status" value="1"/>
</dbReference>
<dbReference type="InterPro" id="IPR034981">
    <property type="entry name" value="Imelysin-like_EfeO/Algp7"/>
</dbReference>
<evidence type="ECO:0000256" key="3">
    <source>
        <dbReference type="ARBA" id="ARBA00022729"/>
    </source>
</evidence>
<dbReference type="InterPro" id="IPR008972">
    <property type="entry name" value="Cupredoxin"/>
</dbReference>
<dbReference type="InterPro" id="IPR050894">
    <property type="entry name" value="EfeM/EfeO_iron_uptake"/>
</dbReference>
<dbReference type="Gene3D" id="2.60.40.420">
    <property type="entry name" value="Cupredoxins - blue copper proteins"/>
    <property type="match status" value="1"/>
</dbReference>
<evidence type="ECO:0000313" key="7">
    <source>
        <dbReference type="EMBL" id="BCJ27187.1"/>
    </source>
</evidence>
<dbReference type="KEGG" id="aser:Asera_12950"/>